<dbReference type="Proteomes" id="UP000005268">
    <property type="component" value="Chromosome"/>
</dbReference>
<dbReference type="EMBL" id="CP003588">
    <property type="protein sequence ID" value="AFK69791.1"/>
    <property type="molecule type" value="Genomic_DNA"/>
</dbReference>
<reference evidence="1 2" key="1">
    <citation type="journal article" date="2012" name="J. Bacteriol.">
        <title>Complete Genome Sequence of the Naphthalene-Degrading Pseudomonas putida Strain ND6.</title>
        <authorList>
            <person name="Li S."/>
            <person name="Zhao H."/>
            <person name="Li Y."/>
            <person name="Niu S."/>
            <person name="Cai B."/>
        </authorList>
    </citation>
    <scope>NUCLEOTIDE SEQUENCE [LARGE SCALE GENOMIC DNA]</scope>
    <source>
        <strain evidence="1 2">ND6</strain>
    </source>
</reference>
<proteinExistence type="predicted"/>
<dbReference type="KEGG" id="ppi:YSA_05583"/>
<dbReference type="HOGENOM" id="CLU_2993340_0_0_6"/>
<sequence>MNLILVIGRVLAKRRKGSSIKQHESNLPSSIFARLNRSCPGKSAILSCRKPYPLIQA</sequence>
<organism evidence="1 2">
    <name type="scientific">Pseudomonas putida ND6</name>
    <dbReference type="NCBI Taxonomy" id="231023"/>
    <lineage>
        <taxon>Bacteria</taxon>
        <taxon>Pseudomonadati</taxon>
        <taxon>Pseudomonadota</taxon>
        <taxon>Gammaproteobacteria</taxon>
        <taxon>Pseudomonadales</taxon>
        <taxon>Pseudomonadaceae</taxon>
        <taxon>Pseudomonas</taxon>
    </lineage>
</organism>
<evidence type="ECO:0000313" key="1">
    <source>
        <dbReference type="EMBL" id="AFK69791.1"/>
    </source>
</evidence>
<protein>
    <submittedName>
        <fullName evidence="1">Uncharacterized protein</fullName>
    </submittedName>
</protein>
<evidence type="ECO:0000313" key="2">
    <source>
        <dbReference type="Proteomes" id="UP000005268"/>
    </source>
</evidence>
<accession>I3UWC0</accession>
<gene>
    <name evidence="1" type="ORF">YSA_05583</name>
</gene>
<dbReference type="AlphaFoldDB" id="I3UWC0"/>
<name>I3UWC0_PSEPU</name>